<evidence type="ECO:0000313" key="3">
    <source>
        <dbReference type="Proteomes" id="UP000198815"/>
    </source>
</evidence>
<accession>A0A1H9S7R3</accession>
<dbReference type="EMBL" id="FOGZ01000011">
    <property type="protein sequence ID" value="SER80991.1"/>
    <property type="molecule type" value="Genomic_DNA"/>
</dbReference>
<dbReference type="OrthoDB" id="9810570at2"/>
<dbReference type="AlphaFoldDB" id="A0A1H9S7R3"/>
<keyword evidence="3" id="KW-1185">Reference proteome</keyword>
<proteinExistence type="predicted"/>
<dbReference type="Pfam" id="PF18096">
    <property type="entry name" value="Thump_like"/>
    <property type="match status" value="1"/>
</dbReference>
<evidence type="ECO:0000313" key="2">
    <source>
        <dbReference type="EMBL" id="SER80991.1"/>
    </source>
</evidence>
<protein>
    <recommendedName>
        <fullName evidence="1">THUMP-like domain-containing protein</fullName>
    </recommendedName>
</protein>
<feature type="domain" description="THUMP-like" evidence="1">
    <location>
        <begin position="318"/>
        <end position="389"/>
    </location>
</feature>
<dbReference type="InterPro" id="IPR041497">
    <property type="entry name" value="Thump-like"/>
</dbReference>
<gene>
    <name evidence="2" type="ORF">SAMN05443377_11188</name>
</gene>
<dbReference type="Gene3D" id="3.40.50.150">
    <property type="entry name" value="Vaccinia Virus protein VP39"/>
    <property type="match status" value="1"/>
</dbReference>
<dbReference type="RefSeq" id="WP_091969394.1">
    <property type="nucleotide sequence ID" value="NZ_FOGZ01000011.1"/>
</dbReference>
<reference evidence="2 3" key="1">
    <citation type="submission" date="2016-10" db="EMBL/GenBank/DDBJ databases">
        <authorList>
            <person name="de Groot N.N."/>
        </authorList>
    </citation>
    <scope>NUCLEOTIDE SEQUENCE [LARGE SCALE GENOMIC DNA]</scope>
    <source>
        <strain evidence="2 3">DSM 16859</strain>
    </source>
</reference>
<dbReference type="CDD" id="cd02440">
    <property type="entry name" value="AdoMet_MTases"/>
    <property type="match status" value="1"/>
</dbReference>
<dbReference type="Proteomes" id="UP000198815">
    <property type="component" value="Unassembled WGS sequence"/>
</dbReference>
<sequence>MDIDTARALVSPLGEQALRAAAELLAPESLAAGEAMRRDYPPALAAAALTQIQLRRAAEAKLGERAGQLLWTRDGLEQATRGAVARWRARRMAGARVRTVLDLGCGIGSDALAFLDAGLGVVAVEADPATAVLAAHNLPGAQVICADATAVADELIARAGPHACVFLDPARRTARGRSWRVEDLSPPWSFVLAMAARRAGLCVKLGPGIAPEILPAALDALWVSEHGELVECGLWALPATDHRAGQRGAVLLPQGLQVTRRDGADELPVGPLGHWLYEPDPAVSRAGALSSIGAGLRRLHPQVAYLAADEPIDTGLATGFEVIDVLDPATKVLRRWVGEHEVGRLEIKKRAVQVDPAQLRRALRPRGPHAATLILTPTSEGTRALVVRRMPH</sequence>
<name>A0A1H9S7R3_9ACTN</name>
<dbReference type="InterPro" id="IPR029063">
    <property type="entry name" value="SAM-dependent_MTases_sf"/>
</dbReference>
<organism evidence="2 3">
    <name type="scientific">Propionibacterium cyclohexanicum</name>
    <dbReference type="NCBI Taxonomy" id="64702"/>
    <lineage>
        <taxon>Bacteria</taxon>
        <taxon>Bacillati</taxon>
        <taxon>Actinomycetota</taxon>
        <taxon>Actinomycetes</taxon>
        <taxon>Propionibacteriales</taxon>
        <taxon>Propionibacteriaceae</taxon>
        <taxon>Propionibacterium</taxon>
    </lineage>
</organism>
<dbReference type="STRING" id="64702.SAMN05443377_11188"/>
<dbReference type="SUPFAM" id="SSF53335">
    <property type="entry name" value="S-adenosyl-L-methionine-dependent methyltransferases"/>
    <property type="match status" value="1"/>
</dbReference>
<evidence type="ECO:0000259" key="1">
    <source>
        <dbReference type="Pfam" id="PF18096"/>
    </source>
</evidence>